<gene>
    <name evidence="2" type="ORF">KIH39_15125</name>
</gene>
<evidence type="ECO:0000313" key="3">
    <source>
        <dbReference type="Proteomes" id="UP000676194"/>
    </source>
</evidence>
<feature type="transmembrane region" description="Helical" evidence="1">
    <location>
        <begin position="63"/>
        <end position="83"/>
    </location>
</feature>
<proteinExistence type="predicted"/>
<dbReference type="EMBL" id="CP074694">
    <property type="protein sequence ID" value="QVL30185.1"/>
    <property type="molecule type" value="Genomic_DNA"/>
</dbReference>
<dbReference type="Proteomes" id="UP000676194">
    <property type="component" value="Chromosome"/>
</dbReference>
<keyword evidence="1" id="KW-1133">Transmembrane helix</keyword>
<feature type="transmembrane region" description="Helical" evidence="1">
    <location>
        <begin position="36"/>
        <end position="56"/>
    </location>
</feature>
<evidence type="ECO:0000313" key="2">
    <source>
        <dbReference type="EMBL" id="QVL30185.1"/>
    </source>
</evidence>
<keyword evidence="3" id="KW-1185">Reference proteome</keyword>
<evidence type="ECO:0008006" key="4">
    <source>
        <dbReference type="Google" id="ProtNLM"/>
    </source>
</evidence>
<protein>
    <recommendedName>
        <fullName evidence="4">Lipoprotein</fullName>
    </recommendedName>
</protein>
<keyword evidence="1" id="KW-0812">Transmembrane</keyword>
<name>A0A8E6B4G0_9BACT</name>
<sequence>MTRGTVAFFVPLTLLFLTGCTEETSEGNKLTVKFAFWVPLAVILGGLAAGVIGFFLKRVNSKYGWTLLIVGPVAALVAGPGMFNDHLIVDDDHFELQTGFWFSPKVHNVKFADIVEIEIKDEQNGRNRSTSMFCKSKNGTVDKVPVGDLMKQGAMDRIIERAQKQGFQKRG</sequence>
<accession>A0A8E6B4G0</accession>
<reference evidence="2" key="1">
    <citation type="submission" date="2021-05" db="EMBL/GenBank/DDBJ databases">
        <title>Complete genome sequence of the cellulolytic planctomycete Telmatocola sphagniphila SP2T and characterization of the first cellulase from planctomycetes.</title>
        <authorList>
            <person name="Rakitin A.L."/>
            <person name="Beletsky A.V."/>
            <person name="Naumoff D.G."/>
            <person name="Kulichevskaya I.S."/>
            <person name="Mardanov A.V."/>
            <person name="Ravin N.V."/>
            <person name="Dedysh S.N."/>
        </authorList>
    </citation>
    <scope>NUCLEOTIDE SEQUENCE</scope>
    <source>
        <strain evidence="2">SP2T</strain>
    </source>
</reference>
<dbReference type="KEGG" id="tsph:KIH39_15125"/>
<evidence type="ECO:0000256" key="1">
    <source>
        <dbReference type="SAM" id="Phobius"/>
    </source>
</evidence>
<organism evidence="2 3">
    <name type="scientific">Telmatocola sphagniphila</name>
    <dbReference type="NCBI Taxonomy" id="1123043"/>
    <lineage>
        <taxon>Bacteria</taxon>
        <taxon>Pseudomonadati</taxon>
        <taxon>Planctomycetota</taxon>
        <taxon>Planctomycetia</taxon>
        <taxon>Gemmatales</taxon>
        <taxon>Gemmataceae</taxon>
    </lineage>
</organism>
<dbReference type="PROSITE" id="PS51257">
    <property type="entry name" value="PROKAR_LIPOPROTEIN"/>
    <property type="match status" value="1"/>
</dbReference>
<dbReference type="RefSeq" id="WP_213494069.1">
    <property type="nucleotide sequence ID" value="NZ_CP074694.1"/>
</dbReference>
<keyword evidence="1" id="KW-0472">Membrane</keyword>
<dbReference type="AlphaFoldDB" id="A0A8E6B4G0"/>